<gene>
    <name evidence="3" type="ORF">MNBD_PLANCTO02-1071</name>
</gene>
<dbReference type="AlphaFoldDB" id="A0A3B1D672"/>
<feature type="domain" description="3-keto-alpha-glucoside-1,2-lyase/3-keto-2-hydroxy-glucal hydratase" evidence="2">
    <location>
        <begin position="50"/>
        <end position="228"/>
    </location>
</feature>
<evidence type="ECO:0000256" key="1">
    <source>
        <dbReference type="SAM" id="MobiDB-lite"/>
    </source>
</evidence>
<feature type="compositionally biased region" description="Polar residues" evidence="1">
    <location>
        <begin position="247"/>
        <end position="257"/>
    </location>
</feature>
<dbReference type="EMBL" id="UOGL01000039">
    <property type="protein sequence ID" value="VAX36192.1"/>
    <property type="molecule type" value="Genomic_DNA"/>
</dbReference>
<evidence type="ECO:0000313" key="3">
    <source>
        <dbReference type="EMBL" id="VAX36192.1"/>
    </source>
</evidence>
<dbReference type="GO" id="GO:0016787">
    <property type="term" value="F:hydrolase activity"/>
    <property type="evidence" value="ECO:0007669"/>
    <property type="project" value="InterPro"/>
</dbReference>
<organism evidence="3">
    <name type="scientific">hydrothermal vent metagenome</name>
    <dbReference type="NCBI Taxonomy" id="652676"/>
    <lineage>
        <taxon>unclassified sequences</taxon>
        <taxon>metagenomes</taxon>
        <taxon>ecological metagenomes</taxon>
    </lineage>
</organism>
<reference evidence="3" key="1">
    <citation type="submission" date="2018-06" db="EMBL/GenBank/DDBJ databases">
        <authorList>
            <person name="Zhirakovskaya E."/>
        </authorList>
    </citation>
    <scope>NUCLEOTIDE SEQUENCE</scope>
</reference>
<accession>A0A3B1D672</accession>
<evidence type="ECO:0000259" key="2">
    <source>
        <dbReference type="Pfam" id="PF06439"/>
    </source>
</evidence>
<protein>
    <recommendedName>
        <fullName evidence="2">3-keto-alpha-glucoside-1,2-lyase/3-keto-2-hydroxy-glucal hydratase domain-containing protein</fullName>
    </recommendedName>
</protein>
<dbReference type="Gene3D" id="2.60.120.560">
    <property type="entry name" value="Exo-inulinase, domain 1"/>
    <property type="match status" value="1"/>
</dbReference>
<name>A0A3B1D672_9ZZZZ</name>
<dbReference type="Pfam" id="PF06439">
    <property type="entry name" value="3keto-disac_hyd"/>
    <property type="match status" value="1"/>
</dbReference>
<proteinExistence type="predicted"/>
<dbReference type="InterPro" id="IPR010496">
    <property type="entry name" value="AL/BT2_dom"/>
</dbReference>
<feature type="region of interest" description="Disordered" evidence="1">
    <location>
        <begin position="238"/>
        <end position="257"/>
    </location>
</feature>
<sequence length="257" mass="29042">MLHHLTIKDVFRQYLLFLLLSFFLFNGLSLNAENCLTVAEGAPKKRPALQWVSLFDGKTLKGWKKTNFGGEGEVNVKKGEVIMDLGNDLTGIHTDRKLPKINYEVELESKRIEGNDFFCGLTFPVKKKSCSLILGGWGGTTVGLSSIDGADASENNTTQYHKFENKKWYKIRLRITEASIKVWLDEKIIIEQEIKGRKLSIRPEVDPSLPFGIACFQTTAGLKNIRIRKLTKKEIEKSKIVKKKTSPQKTTVPPTND</sequence>